<evidence type="ECO:0000313" key="5">
    <source>
        <dbReference type="Proteomes" id="UP000001640"/>
    </source>
</evidence>
<dbReference type="GO" id="GO:0004331">
    <property type="term" value="F:fructose-2,6-bisphosphate 2-phosphatase activity"/>
    <property type="evidence" value="ECO:0007669"/>
    <property type="project" value="TreeGrafter"/>
</dbReference>
<dbReference type="SMART" id="SM00855">
    <property type="entry name" value="PGAM"/>
    <property type="match status" value="1"/>
</dbReference>
<dbReference type="InterPro" id="IPR003094">
    <property type="entry name" value="6Pfruct_kin"/>
</dbReference>
<dbReference type="HOGENOM" id="CLU_006383_0_2_1"/>
<dbReference type="Gene3D" id="3.40.50.1240">
    <property type="entry name" value="Phosphoglycerate mutase-like"/>
    <property type="match status" value="1"/>
</dbReference>
<dbReference type="GO" id="GO:0005524">
    <property type="term" value="F:ATP binding"/>
    <property type="evidence" value="ECO:0007669"/>
    <property type="project" value="UniProtKB-KW"/>
</dbReference>
<evidence type="ECO:0000259" key="3">
    <source>
        <dbReference type="Pfam" id="PF01591"/>
    </source>
</evidence>
<dbReference type="eggNOG" id="KOG0234">
    <property type="taxonomic scope" value="Eukaryota"/>
</dbReference>
<proteinExistence type="predicted"/>
<dbReference type="EMBL" id="HE576752">
    <property type="protein sequence ID" value="CCC66917.1"/>
    <property type="molecule type" value="Genomic_DNA"/>
</dbReference>
<dbReference type="InterPro" id="IPR027417">
    <property type="entry name" value="P-loop_NTPase"/>
</dbReference>
<dbReference type="SUPFAM" id="SSF52540">
    <property type="entry name" value="P-loop containing nucleoside triphosphate hydrolases"/>
    <property type="match status" value="1"/>
</dbReference>
<dbReference type="Proteomes" id="UP000001640">
    <property type="component" value="Chromosome 1"/>
</dbReference>
<dbReference type="InterPro" id="IPR013078">
    <property type="entry name" value="His_Pase_superF_clade-1"/>
</dbReference>
<organism evidence="4 5">
    <name type="scientific">Naumovozyma castellii</name>
    <name type="common">Yeast</name>
    <name type="synonym">Saccharomyces castellii</name>
    <dbReference type="NCBI Taxonomy" id="27288"/>
    <lineage>
        <taxon>Eukaryota</taxon>
        <taxon>Fungi</taxon>
        <taxon>Dikarya</taxon>
        <taxon>Ascomycota</taxon>
        <taxon>Saccharomycotina</taxon>
        <taxon>Saccharomycetes</taxon>
        <taxon>Saccharomycetales</taxon>
        <taxon>Saccharomycetaceae</taxon>
        <taxon>Naumovozyma</taxon>
    </lineage>
</organism>
<dbReference type="FunCoup" id="G0V627">
    <property type="interactions" value="174"/>
</dbReference>
<dbReference type="Gene3D" id="3.40.50.300">
    <property type="entry name" value="P-loop containing nucleotide triphosphate hydrolases"/>
    <property type="match status" value="1"/>
</dbReference>
<sequence length="533" mass="61279">MSAQQKSNILSDEEELLNGLGSQLLSHPSSNNMARLNKRWTHTVPNHNGGHHRRARTIATPTSSFTDLSRHQQHLIDGVHDPVIMNDDTLSPGQLYSTDSGKLFHAGRILVVLVGLPATSKTLLSVAITRYTRWLGVRTESFHISKYKADVDKGSDLSLDIQSAAPVTEEGKQFKKTMIKSIVRDMIMFFIENRGQLAIYDALNILASDREELNRVFSKLGVKVLFIESIMNDAELVHRNIEMAIQSNDYVECSKEEAIERYMKRLTINEPLYETMTKEEKGVSFIKYINFGEKLVVMNNQYGYLINKIVFFLMNLRDKKGCVYFARCGTSDKDKYIDDEYLNEEGLEYSKLLTETMLRRLEDKKKRAEQGDKDENISPLIVWTSPRKRTYDSGRFFLERGIPVTKRNLLKQLNPGAIADLSKDEIKEKYPAEYKESLRDPYHYRFPRAESYHDLAVRMEPLLLELEHTSNNVLIIAHESTIRVLFGYLMACTCIEVPNLKFTRDHIIEISFSPFCNKVRRISIPDGAINYVV</sequence>
<dbReference type="InterPro" id="IPR029033">
    <property type="entry name" value="His_PPase_superfam"/>
</dbReference>
<accession>G0V627</accession>
<dbReference type="InParanoid" id="G0V627"/>
<keyword evidence="5" id="KW-1185">Reference proteome</keyword>
<keyword evidence="1" id="KW-0547">Nucleotide-binding</keyword>
<dbReference type="PIRSF" id="PIRSF000709">
    <property type="entry name" value="6PFK_2-Ptase"/>
    <property type="match status" value="1"/>
</dbReference>
<dbReference type="Pfam" id="PF01591">
    <property type="entry name" value="6PF2K"/>
    <property type="match status" value="1"/>
</dbReference>
<dbReference type="AlphaFoldDB" id="G0V627"/>
<dbReference type="GO" id="GO:0006000">
    <property type="term" value="P:fructose metabolic process"/>
    <property type="evidence" value="ECO:0007669"/>
    <property type="project" value="InterPro"/>
</dbReference>
<dbReference type="FunFam" id="3.40.50.1240:FF:000031">
    <property type="entry name" value="6-phosphofructo-2-kinase/fructose-2, 6-bisphosphatase"/>
    <property type="match status" value="1"/>
</dbReference>
<gene>
    <name evidence="4" type="primary">NCAS0A03590</name>
    <name evidence="4" type="ordered locus">NCAS_0A03590</name>
</gene>
<dbReference type="CDD" id="cd07067">
    <property type="entry name" value="HP_PGM_like"/>
    <property type="match status" value="1"/>
</dbReference>
<dbReference type="KEGG" id="ncs:NCAS_0A03590"/>
<name>G0V627_NAUCA</name>
<dbReference type="Pfam" id="PF00300">
    <property type="entry name" value="His_Phos_1"/>
    <property type="match status" value="1"/>
</dbReference>
<dbReference type="RefSeq" id="XP_003673306.1">
    <property type="nucleotide sequence ID" value="XM_003673258.1"/>
</dbReference>
<dbReference type="GO" id="GO:0005829">
    <property type="term" value="C:cytosol"/>
    <property type="evidence" value="ECO:0007669"/>
    <property type="project" value="TreeGrafter"/>
</dbReference>
<reference evidence="5" key="1">
    <citation type="journal article" date="2011" name="Proc. Natl. Acad. Sci. U.S.A.">
        <title>Evolutionary erosion of yeast sex chromosomes by mating-type switching accidents.</title>
        <authorList>
            <person name="Gordon J.L."/>
            <person name="Armisen D."/>
            <person name="Proux-Wera E."/>
            <person name="Oheigeartaigh S.S."/>
            <person name="Byrne K.P."/>
            <person name="Wolfe K.H."/>
        </authorList>
    </citation>
    <scope>NUCLEOTIDE SEQUENCE [LARGE SCALE GENOMIC DNA]</scope>
    <source>
        <strain evidence="5">ATCC 76901 / BCRC 22586 / CBS 4309 / NBRC 1992 / NRRL Y-12630</strain>
    </source>
</reference>
<dbReference type="STRING" id="1064592.G0V627"/>
<dbReference type="PANTHER" id="PTHR10606">
    <property type="entry name" value="6-PHOSPHOFRUCTO-2-KINASE/FRUCTOSE-2,6-BISPHOSPHATASE"/>
    <property type="match status" value="1"/>
</dbReference>
<feature type="domain" description="6-phosphofructo-2-kinase" evidence="3">
    <location>
        <begin position="98"/>
        <end position="319"/>
    </location>
</feature>
<protein>
    <recommendedName>
        <fullName evidence="3">6-phosphofructo-2-kinase domain-containing protein</fullName>
    </recommendedName>
</protein>
<evidence type="ECO:0000313" key="4">
    <source>
        <dbReference type="EMBL" id="CCC66917.1"/>
    </source>
</evidence>
<evidence type="ECO:0000256" key="2">
    <source>
        <dbReference type="ARBA" id="ARBA00022840"/>
    </source>
</evidence>
<evidence type="ECO:0000256" key="1">
    <source>
        <dbReference type="ARBA" id="ARBA00022741"/>
    </source>
</evidence>
<dbReference type="PANTHER" id="PTHR10606:SF39">
    <property type="entry name" value="6-PHOSPHOFRUCTO-2-KINASE_FRUCTOSE-2,6-BISPHOSPHATASE YLR345W-RELATED"/>
    <property type="match status" value="1"/>
</dbReference>
<dbReference type="SUPFAM" id="SSF53254">
    <property type="entry name" value="Phosphoglycerate mutase-like"/>
    <property type="match status" value="1"/>
</dbReference>
<dbReference type="OrthoDB" id="267323at2759"/>
<dbReference type="GeneID" id="96900404"/>
<dbReference type="OMA" id="VKTHVFH"/>
<dbReference type="GO" id="GO:0006003">
    <property type="term" value="P:fructose 2,6-bisphosphate metabolic process"/>
    <property type="evidence" value="ECO:0007669"/>
    <property type="project" value="InterPro"/>
</dbReference>
<dbReference type="GO" id="GO:0003873">
    <property type="term" value="F:6-phosphofructo-2-kinase activity"/>
    <property type="evidence" value="ECO:0007669"/>
    <property type="project" value="InterPro"/>
</dbReference>
<dbReference type="PRINTS" id="PR00991">
    <property type="entry name" value="6PFRUCTKNASE"/>
</dbReference>
<dbReference type="InterPro" id="IPR013079">
    <property type="entry name" value="6Phosfructo_kin"/>
</dbReference>
<reference key="2">
    <citation type="submission" date="2011-08" db="EMBL/GenBank/DDBJ databases">
        <title>Genome sequence of Naumovozyma castellii.</title>
        <authorList>
            <person name="Gordon J.L."/>
            <person name="Armisen D."/>
            <person name="Proux-Wera E."/>
            <person name="OhEigeartaigh S.S."/>
            <person name="Byrne K.P."/>
            <person name="Wolfe K.H."/>
        </authorList>
    </citation>
    <scope>NUCLEOTIDE SEQUENCE</scope>
    <source>
        <strain>Type strain:CBS 4309</strain>
    </source>
</reference>
<keyword evidence="2" id="KW-0067">ATP-binding</keyword>